<dbReference type="OrthoDB" id="366476at2759"/>
<feature type="compositionally biased region" description="Low complexity" evidence="1">
    <location>
        <begin position="71"/>
        <end position="84"/>
    </location>
</feature>
<organism evidence="3 4">
    <name type="scientific">Babesia ovata</name>
    <dbReference type="NCBI Taxonomy" id="189622"/>
    <lineage>
        <taxon>Eukaryota</taxon>
        <taxon>Sar</taxon>
        <taxon>Alveolata</taxon>
        <taxon>Apicomplexa</taxon>
        <taxon>Aconoidasida</taxon>
        <taxon>Piroplasmida</taxon>
        <taxon>Babesiidae</taxon>
        <taxon>Babesia</taxon>
    </lineage>
</organism>
<reference evidence="3 4" key="1">
    <citation type="journal article" date="2017" name="BMC Genomics">
        <title>Whole-genome assembly of Babesia ovata and comparative genomics between closely related pathogens.</title>
        <authorList>
            <person name="Yamagishi J."/>
            <person name="Asada M."/>
            <person name="Hakimi H."/>
            <person name="Tanaka T.Q."/>
            <person name="Sugimoto C."/>
            <person name="Kawazu S."/>
        </authorList>
    </citation>
    <scope>NUCLEOTIDE SEQUENCE [LARGE SCALE GENOMIC DNA]</scope>
    <source>
        <strain evidence="3 4">Miyake</strain>
    </source>
</reference>
<keyword evidence="2" id="KW-0732">Signal</keyword>
<name>A0A2H6KCM7_9APIC</name>
<dbReference type="GeneID" id="39874523"/>
<evidence type="ECO:0000256" key="2">
    <source>
        <dbReference type="SAM" id="SignalP"/>
    </source>
</evidence>
<feature type="signal peptide" evidence="2">
    <location>
        <begin position="1"/>
        <end position="21"/>
    </location>
</feature>
<evidence type="ECO:0000313" key="4">
    <source>
        <dbReference type="Proteomes" id="UP000236319"/>
    </source>
</evidence>
<dbReference type="AlphaFoldDB" id="A0A2H6KCM7"/>
<dbReference type="EMBL" id="BDSA01000002">
    <property type="protein sequence ID" value="GBE60753.1"/>
    <property type="molecule type" value="Genomic_DNA"/>
</dbReference>
<sequence>MAVLAALLVVQAVLHLSCLDAFRVAPSGRGAVGGLYRTFVEERFRNGSLAGSGASGAVGWHGRSPSHLLMTSSDSSESLGESYSTDNTEMPDNGMEADYNRNDPFGYNTPSDIGSSMYMLLRVFESSRMREEGELYEMLRGYLASLVQEGFFNIRVFRDAAGSMPPLFSVDFNSFKAYDFVRAQLLARDPSASEILTTFYFHISRFNPPPDSYGVRPRSYFGMSRYGRRSSPFSSRRIPRRLYFGPPSYEREMAPQYQLPPPGVNALYQPSPPPPPPPQIIPMHMPPMMHSPPPPYMGPNGPNMSMTHARM</sequence>
<accession>A0A2H6KCM7</accession>
<dbReference type="VEuPathDB" id="PiroplasmaDB:BOVATA_022460"/>
<gene>
    <name evidence="3" type="ORF">BOVATA_022460</name>
</gene>
<protein>
    <submittedName>
        <fullName evidence="3">Uncharacterized protein</fullName>
    </submittedName>
</protein>
<feature type="region of interest" description="Disordered" evidence="1">
    <location>
        <begin position="71"/>
        <end position="92"/>
    </location>
</feature>
<dbReference type="RefSeq" id="XP_028866996.1">
    <property type="nucleotide sequence ID" value="XM_029011163.1"/>
</dbReference>
<comment type="caution">
    <text evidence="3">The sequence shown here is derived from an EMBL/GenBank/DDBJ whole genome shotgun (WGS) entry which is preliminary data.</text>
</comment>
<evidence type="ECO:0000256" key="1">
    <source>
        <dbReference type="SAM" id="MobiDB-lite"/>
    </source>
</evidence>
<dbReference type="Proteomes" id="UP000236319">
    <property type="component" value="Unassembled WGS sequence"/>
</dbReference>
<keyword evidence="4" id="KW-1185">Reference proteome</keyword>
<evidence type="ECO:0000313" key="3">
    <source>
        <dbReference type="EMBL" id="GBE60753.1"/>
    </source>
</evidence>
<feature type="chain" id="PRO_5014171933" evidence="2">
    <location>
        <begin position="22"/>
        <end position="311"/>
    </location>
</feature>
<proteinExistence type="predicted"/>